<reference evidence="9" key="1">
    <citation type="submission" date="2021-01" db="EMBL/GenBank/DDBJ databases">
        <authorList>
            <person name="Corre E."/>
            <person name="Pelletier E."/>
            <person name="Niang G."/>
            <person name="Scheremetjew M."/>
            <person name="Finn R."/>
            <person name="Kale V."/>
            <person name="Holt S."/>
            <person name="Cochrane G."/>
            <person name="Meng A."/>
            <person name="Brown T."/>
            <person name="Cohen L."/>
        </authorList>
    </citation>
    <scope>NUCLEOTIDE SEQUENCE</scope>
    <source>
        <strain evidence="9">CCCM811</strain>
    </source>
</reference>
<evidence type="ECO:0008006" key="10">
    <source>
        <dbReference type="Google" id="ProtNLM"/>
    </source>
</evidence>
<keyword evidence="4 5" id="KW-0539">Nucleus</keyword>
<dbReference type="InterPro" id="IPR044198">
    <property type="entry name" value="DEK"/>
</dbReference>
<dbReference type="AlphaFoldDB" id="A0A7S3ZBP1"/>
<feature type="region of interest" description="Disordered" evidence="6">
    <location>
        <begin position="231"/>
        <end position="296"/>
    </location>
</feature>
<dbReference type="InterPro" id="IPR036910">
    <property type="entry name" value="HMG_box_dom_sf"/>
</dbReference>
<dbReference type="CDD" id="cd00084">
    <property type="entry name" value="HMG-box_SF"/>
    <property type="match status" value="1"/>
</dbReference>
<feature type="compositionally biased region" description="Basic residues" evidence="6">
    <location>
        <begin position="170"/>
        <end position="190"/>
    </location>
</feature>
<dbReference type="EMBL" id="HBIV01042157">
    <property type="protein sequence ID" value="CAE0677848.1"/>
    <property type="molecule type" value="Transcribed_RNA"/>
</dbReference>
<evidence type="ECO:0000256" key="1">
    <source>
        <dbReference type="ARBA" id="ARBA00004123"/>
    </source>
</evidence>
<dbReference type="PANTHER" id="PTHR13468">
    <property type="entry name" value="DEK PROTEIN"/>
    <property type="match status" value="1"/>
</dbReference>
<evidence type="ECO:0000256" key="5">
    <source>
        <dbReference type="PROSITE-ProRule" id="PRU00267"/>
    </source>
</evidence>
<protein>
    <recommendedName>
        <fullName evidence="10">HMG box domain-containing protein</fullName>
    </recommendedName>
</protein>
<dbReference type="SMART" id="SM00398">
    <property type="entry name" value="HMG"/>
    <property type="match status" value="1"/>
</dbReference>
<dbReference type="GO" id="GO:0006325">
    <property type="term" value="P:chromatin organization"/>
    <property type="evidence" value="ECO:0007669"/>
    <property type="project" value="UniProtKB-KW"/>
</dbReference>
<dbReference type="InterPro" id="IPR009071">
    <property type="entry name" value="HMG_box_dom"/>
</dbReference>
<feature type="compositionally biased region" description="Acidic residues" evidence="6">
    <location>
        <begin position="272"/>
        <end position="288"/>
    </location>
</feature>
<dbReference type="PROSITE" id="PS50118">
    <property type="entry name" value="HMG_BOX_2"/>
    <property type="match status" value="1"/>
</dbReference>
<sequence length="347" mass="39316">MADVEVDTKDSSAVMDVEEKENQEPSGARRSSRSKKTVERLTSAAPKERVVIPGSGIPLGAIDNIRESVSKANIEDIKILHKILWGSDGKKTLRKRRIKEFNGVPEEMCSSLRKRVEKLKTAELKFCMQILDLKRSSDKSEMVETAVSFLKKPSGDRTLMSKTSKVQKLGSKKRKSAAKKRKKESGKKRTATSYMLFANSIREKIKKENPEKKMTDLAKIFGEKWRALSDEAKEPFKKEAERLKEEAGSAAPQKKKKPKHTKKKKMKKADPENEETDSDDDEDDEDEPLGLKTEDKLKASIDEIMDVKDLSSLSVRKIKDKLKDAYGEAVVKEHKSMIKTYIKSKVE</sequence>
<dbReference type="InterPro" id="IPR014876">
    <property type="entry name" value="DEK_C"/>
</dbReference>
<dbReference type="GO" id="GO:0005634">
    <property type="term" value="C:nucleus"/>
    <property type="evidence" value="ECO:0007669"/>
    <property type="project" value="UniProtKB-SubCell"/>
</dbReference>
<evidence type="ECO:0000256" key="2">
    <source>
        <dbReference type="ARBA" id="ARBA00022853"/>
    </source>
</evidence>
<evidence type="ECO:0000256" key="3">
    <source>
        <dbReference type="ARBA" id="ARBA00023125"/>
    </source>
</evidence>
<name>A0A7S3ZBP1_9EUKA</name>
<dbReference type="SUPFAM" id="SSF109715">
    <property type="entry name" value="DEK C-terminal domain"/>
    <property type="match status" value="1"/>
</dbReference>
<comment type="subcellular location">
    <subcellularLocation>
        <location evidence="1">Nucleus</location>
    </subcellularLocation>
</comment>
<evidence type="ECO:0000256" key="4">
    <source>
        <dbReference type="ARBA" id="ARBA00023242"/>
    </source>
</evidence>
<dbReference type="PRINTS" id="PR00886">
    <property type="entry name" value="HIGHMOBLTY12"/>
</dbReference>
<evidence type="ECO:0000313" key="9">
    <source>
        <dbReference type="EMBL" id="CAE0677848.1"/>
    </source>
</evidence>
<proteinExistence type="predicted"/>
<dbReference type="PROSITE" id="PS51998">
    <property type="entry name" value="DEK_C"/>
    <property type="match status" value="1"/>
</dbReference>
<organism evidence="9">
    <name type="scientific">Lotharella globosa</name>
    <dbReference type="NCBI Taxonomy" id="91324"/>
    <lineage>
        <taxon>Eukaryota</taxon>
        <taxon>Sar</taxon>
        <taxon>Rhizaria</taxon>
        <taxon>Cercozoa</taxon>
        <taxon>Chlorarachniophyceae</taxon>
        <taxon>Lotharella</taxon>
    </lineage>
</organism>
<feature type="compositionally biased region" description="Basic and acidic residues" evidence="6">
    <location>
        <begin position="1"/>
        <end position="10"/>
    </location>
</feature>
<keyword evidence="2" id="KW-0156">Chromatin regulator</keyword>
<feature type="compositionally biased region" description="Basic residues" evidence="6">
    <location>
        <begin position="253"/>
        <end position="267"/>
    </location>
</feature>
<gene>
    <name evidence="9" type="ORF">LGLO00237_LOCUS29629</name>
</gene>
<evidence type="ECO:0000259" key="7">
    <source>
        <dbReference type="PROSITE" id="PS50118"/>
    </source>
</evidence>
<evidence type="ECO:0000256" key="6">
    <source>
        <dbReference type="SAM" id="MobiDB-lite"/>
    </source>
</evidence>
<dbReference type="GO" id="GO:0003677">
    <property type="term" value="F:DNA binding"/>
    <property type="evidence" value="ECO:0007669"/>
    <property type="project" value="UniProtKB-UniRule"/>
</dbReference>
<feature type="DNA-binding region" description="HMG box" evidence="5">
    <location>
        <begin position="187"/>
        <end position="255"/>
    </location>
</feature>
<feature type="compositionally biased region" description="Basic and acidic residues" evidence="6">
    <location>
        <begin position="231"/>
        <end position="247"/>
    </location>
</feature>
<dbReference type="GO" id="GO:0042393">
    <property type="term" value="F:histone binding"/>
    <property type="evidence" value="ECO:0007669"/>
    <property type="project" value="TreeGrafter"/>
</dbReference>
<dbReference type="GO" id="GO:2000779">
    <property type="term" value="P:regulation of double-strand break repair"/>
    <property type="evidence" value="ECO:0007669"/>
    <property type="project" value="TreeGrafter"/>
</dbReference>
<dbReference type="SUPFAM" id="SSF47095">
    <property type="entry name" value="HMG-box"/>
    <property type="match status" value="1"/>
</dbReference>
<dbReference type="PANTHER" id="PTHR13468:SF1">
    <property type="entry name" value="PROTEIN DEK"/>
    <property type="match status" value="1"/>
</dbReference>
<feature type="region of interest" description="Disordered" evidence="6">
    <location>
        <begin position="1"/>
        <end position="45"/>
    </location>
</feature>
<feature type="region of interest" description="Disordered" evidence="6">
    <location>
        <begin position="156"/>
        <end position="191"/>
    </location>
</feature>
<feature type="domain" description="HMG box" evidence="7">
    <location>
        <begin position="187"/>
        <end position="255"/>
    </location>
</feature>
<dbReference type="Pfam" id="PF08766">
    <property type="entry name" value="DEK_C"/>
    <property type="match status" value="1"/>
</dbReference>
<dbReference type="Pfam" id="PF00505">
    <property type="entry name" value="HMG_box"/>
    <property type="match status" value="1"/>
</dbReference>
<keyword evidence="3 5" id="KW-0238">DNA-binding</keyword>
<dbReference type="Gene3D" id="1.10.30.10">
    <property type="entry name" value="High mobility group box domain"/>
    <property type="match status" value="1"/>
</dbReference>
<accession>A0A7S3ZBP1</accession>
<feature type="domain" description="DEK-C" evidence="8">
    <location>
        <begin position="291"/>
        <end position="347"/>
    </location>
</feature>
<evidence type="ECO:0000259" key="8">
    <source>
        <dbReference type="PROSITE" id="PS51998"/>
    </source>
</evidence>